<evidence type="ECO:0000313" key="2">
    <source>
        <dbReference type="Proteomes" id="UP001144978"/>
    </source>
</evidence>
<comment type="caution">
    <text evidence="1">The sequence shown here is derived from an EMBL/GenBank/DDBJ whole genome shotgun (WGS) entry which is preliminary data.</text>
</comment>
<gene>
    <name evidence="1" type="ORF">NUW54_g2232</name>
</gene>
<evidence type="ECO:0000313" key="1">
    <source>
        <dbReference type="EMBL" id="KAJ3011264.1"/>
    </source>
</evidence>
<accession>A0ACC1Q448</accession>
<dbReference type="Proteomes" id="UP001144978">
    <property type="component" value="Unassembled WGS sequence"/>
</dbReference>
<reference evidence="1" key="1">
    <citation type="submission" date="2022-08" db="EMBL/GenBank/DDBJ databases">
        <title>Genome Sequence of Pycnoporus sanguineus.</title>
        <authorList>
            <person name="Buettner E."/>
        </authorList>
    </citation>
    <scope>NUCLEOTIDE SEQUENCE</scope>
    <source>
        <strain evidence="1">CG-C14</strain>
    </source>
</reference>
<protein>
    <submittedName>
        <fullName evidence="1">Uncharacterized protein</fullName>
    </submittedName>
</protein>
<sequence>MAKKTFRVVVLPGDGIGPEVTAEAVRVLEVISAASQDIDIKLETHQFGGSAIDVSGSSTSGEETGSEAGERDVGPPDAPRRRRDGLGGAIRRHIRIEVALKSFALLLSGASCEMGMAGPLAMTISLVLRRVGVVCRSVGGFELVLERGWAL</sequence>
<name>A0ACC1Q448_9APHY</name>
<keyword evidence="2" id="KW-1185">Reference proteome</keyword>
<organism evidence="1 2">
    <name type="scientific">Trametes sanguinea</name>
    <dbReference type="NCBI Taxonomy" id="158606"/>
    <lineage>
        <taxon>Eukaryota</taxon>
        <taxon>Fungi</taxon>
        <taxon>Dikarya</taxon>
        <taxon>Basidiomycota</taxon>
        <taxon>Agaricomycotina</taxon>
        <taxon>Agaricomycetes</taxon>
        <taxon>Polyporales</taxon>
        <taxon>Polyporaceae</taxon>
        <taxon>Trametes</taxon>
    </lineage>
</organism>
<proteinExistence type="predicted"/>
<dbReference type="EMBL" id="JANSHE010000409">
    <property type="protein sequence ID" value="KAJ3011264.1"/>
    <property type="molecule type" value="Genomic_DNA"/>
</dbReference>